<dbReference type="GO" id="GO:0030145">
    <property type="term" value="F:manganese ion binding"/>
    <property type="evidence" value="ECO:0007669"/>
    <property type="project" value="TreeGrafter"/>
</dbReference>
<dbReference type="GO" id="GO:0042840">
    <property type="term" value="P:D-glucuronate catabolic process"/>
    <property type="evidence" value="ECO:0007669"/>
    <property type="project" value="TreeGrafter"/>
</dbReference>
<dbReference type="HAMAP" id="MF_00106">
    <property type="entry name" value="UxuA"/>
    <property type="match status" value="1"/>
</dbReference>
<evidence type="ECO:0000256" key="9">
    <source>
        <dbReference type="HAMAP-Rule" id="MF_00106"/>
    </source>
</evidence>
<dbReference type="EMBL" id="BJXB01000007">
    <property type="protein sequence ID" value="GEM46322.1"/>
    <property type="molecule type" value="Genomic_DNA"/>
</dbReference>
<protein>
    <recommendedName>
        <fullName evidence="5 9">Mannonate dehydratase</fullName>
        <ecNumber evidence="5 9">4.2.1.8</ecNumber>
    </recommendedName>
    <alternativeName>
        <fullName evidence="9">D-mannonate hydro-lyase</fullName>
    </alternativeName>
</protein>
<dbReference type="PIRSF" id="PIRSF016049">
    <property type="entry name" value="Man_dehyd"/>
    <property type="match status" value="1"/>
</dbReference>
<evidence type="ECO:0000256" key="5">
    <source>
        <dbReference type="ARBA" id="ARBA00012927"/>
    </source>
</evidence>
<dbReference type="Pfam" id="PF03786">
    <property type="entry name" value="UxuA"/>
    <property type="match status" value="1"/>
</dbReference>
<reference evidence="10 11" key="1">
    <citation type="submission" date="2019-07" db="EMBL/GenBank/DDBJ databases">
        <title>Whole genome shotgun sequence of Deinococcus cellulosilyticus NBRC 106333.</title>
        <authorList>
            <person name="Hosoyama A."/>
            <person name="Uohara A."/>
            <person name="Ohji S."/>
            <person name="Ichikawa N."/>
        </authorList>
    </citation>
    <scope>NUCLEOTIDE SEQUENCE [LARGE SCALE GENOMIC DNA]</scope>
    <source>
        <strain evidence="10 11">NBRC 106333</strain>
    </source>
</reference>
<evidence type="ECO:0000256" key="8">
    <source>
        <dbReference type="ARBA" id="ARBA00023239"/>
    </source>
</evidence>
<comment type="cofactor">
    <cofactor evidence="9">
        <name>Fe(2+)</name>
        <dbReference type="ChEBI" id="CHEBI:29033"/>
    </cofactor>
    <cofactor evidence="9">
        <name>Mn(2+)</name>
        <dbReference type="ChEBI" id="CHEBI:29035"/>
    </cofactor>
</comment>
<dbReference type="RefSeq" id="WP_146884139.1">
    <property type="nucleotide sequence ID" value="NZ_BJXB01000007.1"/>
</dbReference>
<evidence type="ECO:0000256" key="6">
    <source>
        <dbReference type="ARBA" id="ARBA00023004"/>
    </source>
</evidence>
<dbReference type="AlphaFoldDB" id="A0A511N0E5"/>
<comment type="function">
    <text evidence="2 9">Catalyzes the dehydration of D-mannonate.</text>
</comment>
<dbReference type="OrthoDB" id="9780250at2"/>
<dbReference type="UniPathway" id="UPA00246"/>
<keyword evidence="11" id="KW-1185">Reference proteome</keyword>
<proteinExistence type="inferred from homology"/>
<name>A0A511N0E5_DEIC1</name>
<evidence type="ECO:0000256" key="7">
    <source>
        <dbReference type="ARBA" id="ARBA00023211"/>
    </source>
</evidence>
<gene>
    <name evidence="9 10" type="primary">uxuA</name>
    <name evidence="10" type="ORF">DC3_19570</name>
</gene>
<comment type="pathway">
    <text evidence="3 9">Carbohydrate metabolism; pentose and glucuronate interconversion.</text>
</comment>
<dbReference type="GO" id="GO:0008198">
    <property type="term" value="F:ferrous iron binding"/>
    <property type="evidence" value="ECO:0007669"/>
    <property type="project" value="TreeGrafter"/>
</dbReference>
<dbReference type="InterPro" id="IPR036237">
    <property type="entry name" value="Xyl_isomerase-like_sf"/>
</dbReference>
<dbReference type="PANTHER" id="PTHR30387">
    <property type="entry name" value="MANNONATE DEHYDRATASE"/>
    <property type="match status" value="1"/>
</dbReference>
<sequence>MKLTMRWYGPQDSIPLHHFRQVPGVTGIVSALYNVEVGEVWPVELLQKHQKHIETAGLRWDVIESIPVPDGIKLGLKDRDRLIENYQQSIRNMAQVGLETLCYNFMPVFDWTRTDLSRAMQDGSTTLEFVQQDLDRIDLTLGTHGLPGWADVYTPEELQRLLEQYRELGEEGLFENYAYFLKAVVPIAQEVGVKMAVHPDDPPWSILGLPRIVRDQQTMQRILEVIDSPSHGLTFCTGSLGSSPQNKLPEMVRLFKGRIHFVHARNVKVHGDRSFYETEHPSPYGDVNMLEVFRALDEVGFAGPIRSDHGRMIWGETGKPGYGLYDRALGTTYLLGLIEGLQGTPSIPPHP</sequence>
<dbReference type="NCBIfam" id="NF003027">
    <property type="entry name" value="PRK03906.1"/>
    <property type="match status" value="2"/>
</dbReference>
<dbReference type="SUPFAM" id="SSF51658">
    <property type="entry name" value="Xylose isomerase-like"/>
    <property type="match status" value="1"/>
</dbReference>
<dbReference type="GO" id="GO:0008927">
    <property type="term" value="F:mannonate dehydratase activity"/>
    <property type="evidence" value="ECO:0007669"/>
    <property type="project" value="UniProtKB-UniRule"/>
</dbReference>
<evidence type="ECO:0000256" key="4">
    <source>
        <dbReference type="ARBA" id="ARBA00007389"/>
    </source>
</evidence>
<evidence type="ECO:0000256" key="2">
    <source>
        <dbReference type="ARBA" id="ARBA00002713"/>
    </source>
</evidence>
<comment type="similarity">
    <text evidence="4 9">Belongs to the mannonate dehydratase family.</text>
</comment>
<organism evidence="10 11">
    <name type="scientific">Deinococcus cellulosilyticus (strain DSM 18568 / NBRC 106333 / KACC 11606 / 5516J-15)</name>
    <dbReference type="NCBI Taxonomy" id="1223518"/>
    <lineage>
        <taxon>Bacteria</taxon>
        <taxon>Thermotogati</taxon>
        <taxon>Deinococcota</taxon>
        <taxon>Deinococci</taxon>
        <taxon>Deinococcales</taxon>
        <taxon>Deinococcaceae</taxon>
        <taxon>Deinococcus</taxon>
    </lineage>
</organism>
<evidence type="ECO:0000313" key="10">
    <source>
        <dbReference type="EMBL" id="GEM46322.1"/>
    </source>
</evidence>
<dbReference type="InterPro" id="IPR004628">
    <property type="entry name" value="Man_deHydtase"/>
</dbReference>
<keyword evidence="7 9" id="KW-0464">Manganese</keyword>
<keyword evidence="6 9" id="KW-0408">Iron</keyword>
<dbReference type="EC" id="4.2.1.8" evidence="5 9"/>
<accession>A0A511N0E5</accession>
<evidence type="ECO:0000256" key="1">
    <source>
        <dbReference type="ARBA" id="ARBA00001794"/>
    </source>
</evidence>
<keyword evidence="8 9" id="KW-0456">Lyase</keyword>
<comment type="catalytic activity">
    <reaction evidence="1 9">
        <text>D-mannonate = 2-dehydro-3-deoxy-D-gluconate + H2O</text>
        <dbReference type="Rhea" id="RHEA:20097"/>
        <dbReference type="ChEBI" id="CHEBI:15377"/>
        <dbReference type="ChEBI" id="CHEBI:17767"/>
        <dbReference type="ChEBI" id="CHEBI:57990"/>
        <dbReference type="EC" id="4.2.1.8"/>
    </reaction>
</comment>
<dbReference type="Gene3D" id="3.20.20.150">
    <property type="entry name" value="Divalent-metal-dependent TIM barrel enzymes"/>
    <property type="match status" value="1"/>
</dbReference>
<evidence type="ECO:0000313" key="11">
    <source>
        <dbReference type="Proteomes" id="UP000321306"/>
    </source>
</evidence>
<comment type="caution">
    <text evidence="10">The sequence shown here is derived from an EMBL/GenBank/DDBJ whole genome shotgun (WGS) entry which is preliminary data.</text>
</comment>
<dbReference type="PANTHER" id="PTHR30387:SF2">
    <property type="entry name" value="MANNONATE DEHYDRATASE"/>
    <property type="match status" value="1"/>
</dbReference>
<evidence type="ECO:0000256" key="3">
    <source>
        <dbReference type="ARBA" id="ARBA00004892"/>
    </source>
</evidence>
<dbReference type="Proteomes" id="UP000321306">
    <property type="component" value="Unassembled WGS sequence"/>
</dbReference>